<feature type="signal peptide" evidence="1">
    <location>
        <begin position="1"/>
        <end position="23"/>
    </location>
</feature>
<evidence type="ECO:0000313" key="4">
    <source>
        <dbReference type="Proteomes" id="UP000601435"/>
    </source>
</evidence>
<feature type="chain" id="PRO_5032668193" description="Glycosyltransferase 2-like domain-containing protein" evidence="1">
    <location>
        <begin position="24"/>
        <end position="346"/>
    </location>
</feature>
<accession>A0A812LQC9</accession>
<proteinExistence type="predicted"/>
<dbReference type="AlphaFoldDB" id="A0A812LQC9"/>
<dbReference type="InterPro" id="IPR001173">
    <property type="entry name" value="Glyco_trans_2-like"/>
</dbReference>
<dbReference type="Proteomes" id="UP000601435">
    <property type="component" value="Unassembled WGS sequence"/>
</dbReference>
<dbReference type="OrthoDB" id="206708at2759"/>
<dbReference type="CDD" id="cd00761">
    <property type="entry name" value="Glyco_tranf_GTA_type"/>
    <property type="match status" value="1"/>
</dbReference>
<organism evidence="3 4">
    <name type="scientific">Symbiodinium necroappetens</name>
    <dbReference type="NCBI Taxonomy" id="1628268"/>
    <lineage>
        <taxon>Eukaryota</taxon>
        <taxon>Sar</taxon>
        <taxon>Alveolata</taxon>
        <taxon>Dinophyceae</taxon>
        <taxon>Suessiales</taxon>
        <taxon>Symbiodiniaceae</taxon>
        <taxon>Symbiodinium</taxon>
    </lineage>
</organism>
<evidence type="ECO:0000313" key="3">
    <source>
        <dbReference type="EMBL" id="CAE7244960.1"/>
    </source>
</evidence>
<dbReference type="Pfam" id="PF00535">
    <property type="entry name" value="Glycos_transf_2"/>
    <property type="match status" value="1"/>
</dbReference>
<reference evidence="3" key="1">
    <citation type="submission" date="2021-02" db="EMBL/GenBank/DDBJ databases">
        <authorList>
            <person name="Dougan E. K."/>
            <person name="Rhodes N."/>
            <person name="Thang M."/>
            <person name="Chan C."/>
        </authorList>
    </citation>
    <scope>NUCLEOTIDE SEQUENCE</scope>
</reference>
<dbReference type="PANTHER" id="PTHR22916:SF3">
    <property type="entry name" value="UDP-GLCNAC:BETAGAL BETA-1,3-N-ACETYLGLUCOSAMINYLTRANSFERASE-LIKE PROTEIN 1"/>
    <property type="match status" value="1"/>
</dbReference>
<keyword evidence="4" id="KW-1185">Reference proteome</keyword>
<gene>
    <name evidence="3" type="ORF">SNEC2469_LOCUS4705</name>
</gene>
<evidence type="ECO:0000256" key="1">
    <source>
        <dbReference type="SAM" id="SignalP"/>
    </source>
</evidence>
<dbReference type="Gene3D" id="3.90.550.10">
    <property type="entry name" value="Spore Coat Polysaccharide Biosynthesis Protein SpsA, Chain A"/>
    <property type="match status" value="1"/>
</dbReference>
<evidence type="ECO:0000259" key="2">
    <source>
        <dbReference type="Pfam" id="PF00535"/>
    </source>
</evidence>
<dbReference type="SUPFAM" id="SSF53448">
    <property type="entry name" value="Nucleotide-diphospho-sugar transferases"/>
    <property type="match status" value="1"/>
</dbReference>
<name>A0A812LQC9_9DINO</name>
<comment type="caution">
    <text evidence="3">The sequence shown here is derived from an EMBL/GenBank/DDBJ whole genome shotgun (WGS) entry which is preliminary data.</text>
</comment>
<dbReference type="EMBL" id="CAJNJA010009269">
    <property type="protein sequence ID" value="CAE7244960.1"/>
    <property type="molecule type" value="Genomic_DNA"/>
</dbReference>
<keyword evidence="1" id="KW-0732">Signal</keyword>
<dbReference type="InterPro" id="IPR029044">
    <property type="entry name" value="Nucleotide-diphossugar_trans"/>
</dbReference>
<dbReference type="PANTHER" id="PTHR22916">
    <property type="entry name" value="GLYCOSYLTRANSFERASE"/>
    <property type="match status" value="1"/>
</dbReference>
<dbReference type="GO" id="GO:0016758">
    <property type="term" value="F:hexosyltransferase activity"/>
    <property type="evidence" value="ECO:0007669"/>
    <property type="project" value="UniProtKB-ARBA"/>
</dbReference>
<sequence>MFRQGRHGLGLGLVFLGAGISWSRSPCFACAPRGNAGPFPSVSVQVVTYNRPSLLLEALLQIEAQDYPTPLEVLILDDSDTSSEKDVLRFAANSRHDIQYRFLSERLTIGEKRNLAAESTSAEFICTWDDDDIYTVDRVRLQAEFLSGNRRCNCVAIERRFFYWLNEDVLRGCEDVQFLPLENTLCFRRRWFEAGRRFAAGSLNEGLGLLRGPTGVKHPGRLGILPISAEELPFLYIKHSGSMTGTGKEPYAKQGAEISLLPLVRACHLGRFPDLPSRTNHSRILRAVRELLRDLISGDLDDLRATGDAIKAARYLEALTGVRPQDESLQGLLDGIGELQAALVTG</sequence>
<protein>
    <recommendedName>
        <fullName evidence="2">Glycosyltransferase 2-like domain-containing protein</fullName>
    </recommendedName>
</protein>
<feature type="domain" description="Glycosyltransferase 2-like" evidence="2">
    <location>
        <begin position="43"/>
        <end position="161"/>
    </location>
</feature>